<dbReference type="SUPFAM" id="SSF81660">
    <property type="entry name" value="Metal cation-transporting ATPase, ATP-binding domain N"/>
    <property type="match status" value="1"/>
</dbReference>
<feature type="domain" description="P-type ATPase N-terminal" evidence="21">
    <location>
        <begin position="206"/>
        <end position="261"/>
    </location>
</feature>
<evidence type="ECO:0000256" key="18">
    <source>
        <dbReference type="RuleBase" id="RU362033"/>
    </source>
</evidence>
<keyword evidence="10 18" id="KW-1278">Translocase</keyword>
<feature type="binding site" evidence="16">
    <location>
        <position position="918"/>
    </location>
    <ligand>
        <name>ATP</name>
        <dbReference type="ChEBI" id="CHEBI:30616"/>
    </ligand>
</feature>
<evidence type="ECO:0000256" key="8">
    <source>
        <dbReference type="ARBA" id="ARBA00022840"/>
    </source>
</evidence>
<feature type="transmembrane region" description="Helical" evidence="18">
    <location>
        <begin position="625"/>
        <end position="645"/>
    </location>
</feature>
<evidence type="ECO:0000256" key="17">
    <source>
        <dbReference type="PIRSR" id="PIRSR606539-3"/>
    </source>
</evidence>
<dbReference type="Pfam" id="PF16212">
    <property type="entry name" value="PhoLip_ATPase_C"/>
    <property type="match status" value="1"/>
</dbReference>
<evidence type="ECO:0000259" key="22">
    <source>
        <dbReference type="Pfam" id="PF16212"/>
    </source>
</evidence>
<keyword evidence="9 17" id="KW-0460">Magnesium</keyword>
<feature type="transmembrane region" description="Helical" evidence="18">
    <location>
        <begin position="1439"/>
        <end position="1459"/>
    </location>
</feature>
<dbReference type="NCBIfam" id="TIGR01652">
    <property type="entry name" value="ATPase-Plipid"/>
    <property type="match status" value="1"/>
</dbReference>
<feature type="transmembrane region" description="Helical" evidence="18">
    <location>
        <begin position="1251"/>
        <end position="1268"/>
    </location>
</feature>
<dbReference type="InterPro" id="IPR008250">
    <property type="entry name" value="ATPase_P-typ_transduc_dom_A_sf"/>
</dbReference>
<dbReference type="InterPro" id="IPR032631">
    <property type="entry name" value="P-type_ATPase_N"/>
</dbReference>
<dbReference type="PROSITE" id="PS00154">
    <property type="entry name" value="ATPASE_E1_E2"/>
    <property type="match status" value="1"/>
</dbReference>
<dbReference type="SFLD" id="SFLDG00002">
    <property type="entry name" value="C1.7:_P-type_atpase_like"/>
    <property type="match status" value="1"/>
</dbReference>
<dbReference type="SUPFAM" id="SSF56784">
    <property type="entry name" value="HAD-like"/>
    <property type="match status" value="1"/>
</dbReference>
<dbReference type="InterPro" id="IPR018303">
    <property type="entry name" value="ATPase_P-typ_P_site"/>
</dbReference>
<dbReference type="SFLD" id="SFLDS00003">
    <property type="entry name" value="Haloacid_Dehalogenase"/>
    <property type="match status" value="1"/>
</dbReference>
<keyword evidence="8 16" id="KW-0067">ATP-binding</keyword>
<dbReference type="PRINTS" id="PR00119">
    <property type="entry name" value="CATATPASE"/>
</dbReference>
<feature type="binding site" evidence="16">
    <location>
        <position position="744"/>
    </location>
    <ligand>
        <name>ATP</name>
        <dbReference type="ChEBI" id="CHEBI:30616"/>
    </ligand>
</feature>
<dbReference type="InterPro" id="IPR023214">
    <property type="entry name" value="HAD_sf"/>
</dbReference>
<feature type="region of interest" description="Disordered" evidence="19">
    <location>
        <begin position="1"/>
        <end position="44"/>
    </location>
</feature>
<dbReference type="Proteomes" id="UP000777482">
    <property type="component" value="Unassembled WGS sequence"/>
</dbReference>
<dbReference type="EC" id="7.6.2.1" evidence="18"/>
<gene>
    <name evidence="23" type="ORF">C6P46_002801</name>
</gene>
<feature type="binding site" evidence="16">
    <location>
        <position position="877"/>
    </location>
    <ligand>
        <name>ATP</name>
        <dbReference type="ChEBI" id="CHEBI:30616"/>
    </ligand>
</feature>
<dbReference type="Pfam" id="PF16209">
    <property type="entry name" value="PhoLip_ATPase_N"/>
    <property type="match status" value="1"/>
</dbReference>
<dbReference type="PANTHER" id="PTHR24092:SF180">
    <property type="entry name" value="PHOSPHOLIPID-TRANSPORTING ATPASE DNF1-RELATED"/>
    <property type="match status" value="1"/>
</dbReference>
<dbReference type="OrthoDB" id="377733at2759"/>
<keyword evidence="3" id="KW-0813">Transport</keyword>
<feature type="binding site" evidence="17">
    <location>
        <position position="1194"/>
    </location>
    <ligand>
        <name>Mg(2+)</name>
        <dbReference type="ChEBI" id="CHEBI:18420"/>
    </ligand>
</feature>
<feature type="binding site" evidence="16">
    <location>
        <position position="1058"/>
    </location>
    <ligand>
        <name>ATP</name>
        <dbReference type="ChEBI" id="CHEBI:30616"/>
    </ligand>
</feature>
<dbReference type="FunFam" id="3.40.1110.10:FF:000087">
    <property type="entry name" value="Phospholipid-transporting ATPase"/>
    <property type="match status" value="1"/>
</dbReference>
<dbReference type="GO" id="GO:0005886">
    <property type="term" value="C:plasma membrane"/>
    <property type="evidence" value="ECO:0007669"/>
    <property type="project" value="TreeGrafter"/>
</dbReference>
<feature type="compositionally biased region" description="Basic and acidic residues" evidence="19">
    <location>
        <begin position="153"/>
        <end position="163"/>
    </location>
</feature>
<feature type="binding site" evidence="17">
    <location>
        <position position="744"/>
    </location>
    <ligand>
        <name>Mg(2+)</name>
        <dbReference type="ChEBI" id="CHEBI:18420"/>
    </ligand>
</feature>
<sequence length="1642" mass="182757">MSALLRLRRDHKRQDSAMSDQFDPVSGRNLSDVTHPDYDPATDPELRLRVVHTATQSLHSINIEEDRRRFKRMASRRAKRTDDQATGSSSLKPRRTIFGRRRPRASTTTSGENGSKDDHEGEEGDVTLEMDEDARAKLEQQNTRLAAAAEAEESARRQEKSDGTDAGVDGSRNKDQKKKGWRLFGRDPKPKERRTVWVNVEGVKTDPRGYERNKVRTSKYTLLSFVPKNLTEQFRRVANIYFLALVVLQVFPIFGATTPQIAMLPLVAILLITGIKDGLEDARRHTLDNEVNNSAVTRLGDWANVNVPEDDRPWWAFWRRANPNHRISKGVRKLRQKEGAFDATFLYANNPTAAESRDTFADASIQIAGPTARMRGNSSASAMHIPKVDSFVSLDSMANDPTLASYPPRLMRSAPSGTSSYAASSLGRSGRSQKAPDVVSYDQATPGTARWERTLWKKLEVGDVVLLKENDQIPADVVVLSTSDSDGVCFVETKNLDGETNLKPRKALKATMGISNEEDIEHAQFWIDSEPPHANLYSYSAVLKYRSREEKLGMEHPIIEGKERQGGEEVQEPVTINELLLRGCQLRNTKWAIGLVVFTGADTKIMMNQGETPSKRSKIEKETNFNVIVNFLILLCLCIGCAVGGGVYDGMTGRSFNYYEPGGEFSSYAIVNAFITFGATLILFQNIVPISLVITVELVKTIQAFFIWQDIDLYYEPLDLPCVPKTWNISDDLGQIEYIFSDKTGTLTQNIMEFQKCAIGGISYGEGITEAMLGAAKREGRDTSAVDPAQNVGMLVQRKEQMLDTLRAGFKNRYLRPDKVTLISPPMAEALVATGTEQARALGEFWRALAICHTVLTERPDEEDLNVLEYKAESPDEAALVSAARDAGFAFVSRTSHEISIEALGQPERYVPLRTLAFNSARKRMSSIVRTPDNRILLICKGADSVILQRLREDHDQAVIDRTSKQLEDFANAGLRTLLISSRYLAEDEFQSWSKVYDKACAAIVDREEEIERACELIEHDLVILGATALEDKLQEGVPEAIAMLHQAGIKLWILTGDKLQTAIEIGFSCNLLTNEMEIMIISAETQEGTRVQIQEAIQKVEQSRNGLVPLDTDVGGEKISGAVKSGGFAVVIDGETLRYALDEALKPAFLELTTQCNAVVCCRVSPSQKALTVKLVKDGRNAMTLAIGDGANDVAMIQEAHIGVGIAGLEGAQASMSADYAVGQFRFLTKLLLVHGRWCYIRVADMHANFFYKNIVWTLTLFLYQIFCKALDSSFDATYLYEYTLLMLFNLVFTSLPVAVLGILDQDVDAKTSMAYPQLYRRGILGKEWTRRRFFGYMLDGLYQSAIAFGVPYFVFAWSTTHSTTGHDFALWELGTTVAACAVTAANLFVGLNIRYWTWMVFVIIIASTLAFHVWIAIYSQFETFFFQNEVVYLYGTAQFWFSMILVQIVAIGPKYLTKYVRSTYFPRDNDIIRELRVVGPRKVVDREADFESAALPPASPEQYPLVRAEPPLATPPVPKLGVVGGMPEWVEPPSVSPAPSPAPAYRSAETSPSLAGPTRFLETPLTESDLMARSPLDAAHRQWRNEATLDGRTPSPAHSSRYASPLHSPTSQAYSSPLHSPQQQHFSKPSFDAPGMGYAL</sequence>
<evidence type="ECO:0000256" key="3">
    <source>
        <dbReference type="ARBA" id="ARBA00022448"/>
    </source>
</evidence>
<feature type="domain" description="P-type ATPase C-terminal" evidence="22">
    <location>
        <begin position="1217"/>
        <end position="1468"/>
    </location>
</feature>
<dbReference type="InterPro" id="IPR044492">
    <property type="entry name" value="P_typ_ATPase_HD_dom"/>
</dbReference>
<feature type="binding site" evidence="16">
    <location>
        <position position="1194"/>
    </location>
    <ligand>
        <name>ATP</name>
        <dbReference type="ChEBI" id="CHEBI:30616"/>
    </ligand>
</feature>
<feature type="region of interest" description="Disordered" evidence="19">
    <location>
        <begin position="405"/>
        <end position="441"/>
    </location>
</feature>
<proteinExistence type="inferred from homology"/>
<dbReference type="InterPro" id="IPR032630">
    <property type="entry name" value="P_typ_ATPase_c"/>
</dbReference>
<feature type="transmembrane region" description="Helical" evidence="18">
    <location>
        <begin position="1280"/>
        <end position="1305"/>
    </location>
</feature>
<feature type="transmembrane region" description="Helical" evidence="18">
    <location>
        <begin position="665"/>
        <end position="684"/>
    </location>
</feature>
<evidence type="ECO:0000256" key="12">
    <source>
        <dbReference type="ARBA" id="ARBA00023136"/>
    </source>
</evidence>
<feature type="binding site" evidence="16">
    <location>
        <position position="742"/>
    </location>
    <ligand>
        <name>ATP</name>
        <dbReference type="ChEBI" id="CHEBI:30616"/>
    </ligand>
</feature>
<evidence type="ECO:0000313" key="24">
    <source>
        <dbReference type="Proteomes" id="UP000777482"/>
    </source>
</evidence>
<dbReference type="EMBL" id="PUHQ01000021">
    <property type="protein sequence ID" value="KAG0663212.1"/>
    <property type="molecule type" value="Genomic_DNA"/>
</dbReference>
<feature type="binding site" evidence="16">
    <location>
        <position position="1193"/>
    </location>
    <ligand>
        <name>ATP</name>
        <dbReference type="ChEBI" id="CHEBI:30616"/>
    </ligand>
</feature>
<organism evidence="23 24">
    <name type="scientific">Rhodotorula mucilaginosa</name>
    <name type="common">Yeast</name>
    <name type="synonym">Rhodotorula rubra</name>
    <dbReference type="NCBI Taxonomy" id="5537"/>
    <lineage>
        <taxon>Eukaryota</taxon>
        <taxon>Fungi</taxon>
        <taxon>Dikarya</taxon>
        <taxon>Basidiomycota</taxon>
        <taxon>Pucciniomycotina</taxon>
        <taxon>Microbotryomycetes</taxon>
        <taxon>Sporidiobolales</taxon>
        <taxon>Sporidiobolaceae</taxon>
        <taxon>Rhodotorula</taxon>
    </lineage>
</organism>
<feature type="domain" description="P-type ATPase A" evidence="20">
    <location>
        <begin position="450"/>
        <end position="501"/>
    </location>
</feature>
<feature type="binding site" evidence="16">
    <location>
        <position position="1057"/>
    </location>
    <ligand>
        <name>ATP</name>
        <dbReference type="ChEBI" id="CHEBI:30616"/>
    </ligand>
</feature>
<dbReference type="InterPro" id="IPR023298">
    <property type="entry name" value="ATPase_P-typ_TM_dom_sf"/>
</dbReference>
<comment type="similarity">
    <text evidence="2 18">Belongs to the cation transport ATPase (P-type) (TC 3.A.3) family. Type IV subfamily.</text>
</comment>
<evidence type="ECO:0000256" key="7">
    <source>
        <dbReference type="ARBA" id="ARBA00022741"/>
    </source>
</evidence>
<evidence type="ECO:0000256" key="16">
    <source>
        <dbReference type="PIRSR" id="PIRSR606539-2"/>
    </source>
</evidence>
<feature type="compositionally biased region" description="Basic residues" evidence="19">
    <location>
        <begin position="1"/>
        <end position="11"/>
    </location>
</feature>
<dbReference type="InterPro" id="IPR036412">
    <property type="entry name" value="HAD-like_sf"/>
</dbReference>
<feature type="region of interest" description="Disordered" evidence="19">
    <location>
        <begin position="1588"/>
        <end position="1642"/>
    </location>
</feature>
<comment type="subcellular location">
    <subcellularLocation>
        <location evidence="1">Endomembrane system</location>
        <topology evidence="1">Multi-pass membrane protein</topology>
    </subcellularLocation>
    <subcellularLocation>
        <location evidence="18">Membrane</location>
        <topology evidence="18">Multi-pass membrane protein</topology>
    </subcellularLocation>
</comment>
<dbReference type="PANTHER" id="PTHR24092">
    <property type="entry name" value="PROBABLE PHOSPHOLIPID-TRANSPORTING ATPASE"/>
    <property type="match status" value="1"/>
</dbReference>
<keyword evidence="4" id="KW-0597">Phosphoprotein</keyword>
<dbReference type="Gene3D" id="3.40.50.1000">
    <property type="entry name" value="HAD superfamily/HAD-like"/>
    <property type="match status" value="1"/>
</dbReference>
<keyword evidence="5 18" id="KW-0812">Transmembrane</keyword>
<dbReference type="CDD" id="cd02073">
    <property type="entry name" value="P-type_ATPase_APLT_Dnf-like"/>
    <property type="match status" value="1"/>
</dbReference>
<dbReference type="Pfam" id="PF00122">
    <property type="entry name" value="E1-E2_ATPase"/>
    <property type="match status" value="1"/>
</dbReference>
<feature type="binding site" evidence="16">
    <location>
        <position position="941"/>
    </location>
    <ligand>
        <name>ATP</name>
        <dbReference type="ChEBI" id="CHEBI:30616"/>
    </ligand>
</feature>
<dbReference type="GO" id="GO:0005783">
    <property type="term" value="C:endoplasmic reticulum"/>
    <property type="evidence" value="ECO:0007669"/>
    <property type="project" value="UniProtKB-ARBA"/>
</dbReference>
<dbReference type="Gene3D" id="3.40.1110.10">
    <property type="entry name" value="Calcium-transporting ATPase, cytoplasmic domain N"/>
    <property type="match status" value="1"/>
</dbReference>
<evidence type="ECO:0000256" key="19">
    <source>
        <dbReference type="SAM" id="MobiDB-lite"/>
    </source>
</evidence>
<keyword evidence="11 18" id="KW-1133">Transmembrane helix</keyword>
<feature type="region of interest" description="Disordered" evidence="19">
    <location>
        <begin position="62"/>
        <end position="123"/>
    </location>
</feature>
<keyword evidence="6 17" id="KW-0479">Metal-binding</keyword>
<feature type="transmembrane region" description="Helical" evidence="18">
    <location>
        <begin position="1335"/>
        <end position="1358"/>
    </location>
</feature>
<dbReference type="InterPro" id="IPR059000">
    <property type="entry name" value="ATPase_P-type_domA"/>
</dbReference>
<dbReference type="InterPro" id="IPR023299">
    <property type="entry name" value="ATPase_P-typ_cyto_dom_N"/>
</dbReference>
<dbReference type="InterPro" id="IPR001757">
    <property type="entry name" value="P_typ_ATPase"/>
</dbReference>
<accession>A0A9P6W5Q8</accession>
<keyword evidence="7 16" id="KW-0547">Nucleotide-binding</keyword>
<evidence type="ECO:0000256" key="15">
    <source>
        <dbReference type="PIRSR" id="PIRSR606539-1"/>
    </source>
</evidence>
<feature type="binding site" evidence="16">
    <location>
        <position position="743"/>
    </location>
    <ligand>
        <name>ATP</name>
        <dbReference type="ChEBI" id="CHEBI:30616"/>
    </ligand>
</feature>
<comment type="catalytic activity">
    <reaction evidence="14">
        <text>a 1,2-diacyl-sn-glycero-3-phosphoethanolamine(out) + ATP + H2O = a 1,2-diacyl-sn-glycero-3-phosphoethanolamine(in) + ADP + phosphate + H(+)</text>
        <dbReference type="Rhea" id="RHEA:66132"/>
        <dbReference type="ChEBI" id="CHEBI:15377"/>
        <dbReference type="ChEBI" id="CHEBI:15378"/>
        <dbReference type="ChEBI" id="CHEBI:30616"/>
        <dbReference type="ChEBI" id="CHEBI:43474"/>
        <dbReference type="ChEBI" id="CHEBI:64612"/>
        <dbReference type="ChEBI" id="CHEBI:456216"/>
    </reaction>
    <physiologicalReaction direction="left-to-right" evidence="14">
        <dbReference type="Rhea" id="RHEA:66133"/>
    </physiologicalReaction>
</comment>
<feature type="region of interest" description="Disordered" evidence="19">
    <location>
        <begin position="141"/>
        <end position="185"/>
    </location>
</feature>
<evidence type="ECO:0000256" key="4">
    <source>
        <dbReference type="ARBA" id="ARBA00022553"/>
    </source>
</evidence>
<dbReference type="GO" id="GO:0045332">
    <property type="term" value="P:phospholipid translocation"/>
    <property type="evidence" value="ECO:0007669"/>
    <property type="project" value="TreeGrafter"/>
</dbReference>
<dbReference type="FunFam" id="3.40.50.1000:FF:000023">
    <property type="entry name" value="Phospholipid-transporting ATPase"/>
    <property type="match status" value="1"/>
</dbReference>
<feature type="binding site" evidence="16">
    <location>
        <position position="1164"/>
    </location>
    <ligand>
        <name>ATP</name>
        <dbReference type="ChEBI" id="CHEBI:30616"/>
    </ligand>
</feature>
<evidence type="ECO:0000256" key="13">
    <source>
        <dbReference type="ARBA" id="ARBA00034036"/>
    </source>
</evidence>
<dbReference type="GO" id="GO:0140327">
    <property type="term" value="F:flippase activity"/>
    <property type="evidence" value="ECO:0007669"/>
    <property type="project" value="UniProtKB-ARBA"/>
</dbReference>
<dbReference type="InterPro" id="IPR006539">
    <property type="entry name" value="P-type_ATPase_IV"/>
</dbReference>
<dbReference type="SUPFAM" id="SSF81653">
    <property type="entry name" value="Calcium ATPase, transduction domain A"/>
    <property type="match status" value="1"/>
</dbReference>
<feature type="transmembrane region" description="Helical" evidence="18">
    <location>
        <begin position="1398"/>
        <end position="1419"/>
    </location>
</feature>
<feature type="binding site" evidence="17">
    <location>
        <position position="742"/>
    </location>
    <ligand>
        <name>Mg(2+)</name>
        <dbReference type="ChEBI" id="CHEBI:18420"/>
    </ligand>
</feature>
<evidence type="ECO:0000256" key="10">
    <source>
        <dbReference type="ARBA" id="ARBA00022967"/>
    </source>
</evidence>
<evidence type="ECO:0000256" key="11">
    <source>
        <dbReference type="ARBA" id="ARBA00022989"/>
    </source>
</evidence>
<evidence type="ECO:0000256" key="14">
    <source>
        <dbReference type="ARBA" id="ARBA00049128"/>
    </source>
</evidence>
<feature type="region of interest" description="Disordered" evidence="19">
    <location>
        <begin position="1534"/>
        <end position="1561"/>
    </location>
</feature>
<dbReference type="Pfam" id="PF13246">
    <property type="entry name" value="Cation_ATPase"/>
    <property type="match status" value="1"/>
</dbReference>
<dbReference type="FunFam" id="3.40.50.1000:FF:000001">
    <property type="entry name" value="Phospholipid-transporting ATPase IC"/>
    <property type="match status" value="1"/>
</dbReference>
<dbReference type="SUPFAM" id="SSF81665">
    <property type="entry name" value="Calcium ATPase, transmembrane domain M"/>
    <property type="match status" value="1"/>
</dbReference>
<feature type="compositionally biased region" description="Basic residues" evidence="19">
    <location>
        <begin position="92"/>
        <end position="104"/>
    </location>
</feature>
<feature type="compositionally biased region" description="Polar residues" evidence="19">
    <location>
        <begin position="1598"/>
        <end position="1629"/>
    </location>
</feature>
<evidence type="ECO:0000256" key="2">
    <source>
        <dbReference type="ARBA" id="ARBA00008109"/>
    </source>
</evidence>
<evidence type="ECO:0000259" key="20">
    <source>
        <dbReference type="Pfam" id="PF00122"/>
    </source>
</evidence>
<evidence type="ECO:0000256" key="5">
    <source>
        <dbReference type="ARBA" id="ARBA00022692"/>
    </source>
</evidence>
<evidence type="ECO:0000259" key="21">
    <source>
        <dbReference type="Pfam" id="PF16209"/>
    </source>
</evidence>
<feature type="compositionally biased region" description="Basic and acidic residues" evidence="19">
    <location>
        <begin position="34"/>
        <end position="44"/>
    </location>
</feature>
<feature type="transmembrane region" description="Helical" evidence="18">
    <location>
        <begin position="1370"/>
        <end position="1391"/>
    </location>
</feature>
<dbReference type="GO" id="GO:0000287">
    <property type="term" value="F:magnesium ion binding"/>
    <property type="evidence" value="ECO:0007669"/>
    <property type="project" value="UniProtKB-UniRule"/>
</dbReference>
<reference evidence="23 24" key="1">
    <citation type="submission" date="2020-11" db="EMBL/GenBank/DDBJ databases">
        <title>Kefir isolates.</title>
        <authorList>
            <person name="Marcisauskas S."/>
            <person name="Kim Y."/>
            <person name="Blasche S."/>
        </authorList>
    </citation>
    <scope>NUCLEOTIDE SEQUENCE [LARGE SCALE GENOMIC DNA]</scope>
    <source>
        <strain evidence="23 24">KR</strain>
    </source>
</reference>
<feature type="active site" description="4-aspartylphosphate intermediate" evidence="15">
    <location>
        <position position="742"/>
    </location>
</feature>
<dbReference type="GO" id="GO:0016887">
    <property type="term" value="F:ATP hydrolysis activity"/>
    <property type="evidence" value="ECO:0007669"/>
    <property type="project" value="InterPro"/>
</dbReference>
<dbReference type="SFLD" id="SFLDF00027">
    <property type="entry name" value="p-type_atpase"/>
    <property type="match status" value="1"/>
</dbReference>
<evidence type="ECO:0000256" key="1">
    <source>
        <dbReference type="ARBA" id="ARBA00004127"/>
    </source>
</evidence>
<evidence type="ECO:0000256" key="6">
    <source>
        <dbReference type="ARBA" id="ARBA00022723"/>
    </source>
</evidence>
<dbReference type="GO" id="GO:0005524">
    <property type="term" value="F:ATP binding"/>
    <property type="evidence" value="ECO:0007669"/>
    <property type="project" value="UniProtKB-UniRule"/>
</dbReference>
<evidence type="ECO:0000313" key="23">
    <source>
        <dbReference type="EMBL" id="KAG0663212.1"/>
    </source>
</evidence>
<feature type="binding site" evidence="16">
    <location>
        <position position="1056"/>
    </location>
    <ligand>
        <name>ATP</name>
        <dbReference type="ChEBI" id="CHEBI:30616"/>
    </ligand>
</feature>
<dbReference type="Gene3D" id="2.70.150.10">
    <property type="entry name" value="Calcium-transporting ATPase, cytoplasmic transduction domain A"/>
    <property type="match status" value="1"/>
</dbReference>
<dbReference type="NCBIfam" id="TIGR01494">
    <property type="entry name" value="ATPase_P-type"/>
    <property type="match status" value="1"/>
</dbReference>
<name>A0A9P6W5Q8_RHOMI</name>
<feature type="binding site" evidence="16">
    <location>
        <position position="976"/>
    </location>
    <ligand>
        <name>ATP</name>
        <dbReference type="ChEBI" id="CHEBI:30616"/>
    </ligand>
</feature>
<feature type="transmembrane region" description="Helical" evidence="18">
    <location>
        <begin position="261"/>
        <end position="279"/>
    </location>
</feature>
<keyword evidence="12 18" id="KW-0472">Membrane</keyword>
<comment type="catalytic activity">
    <reaction evidence="13 18">
        <text>ATP + H2O + phospholipidSide 1 = ADP + phosphate + phospholipidSide 2.</text>
        <dbReference type="EC" id="7.6.2.1"/>
    </reaction>
</comment>
<keyword evidence="24" id="KW-1185">Reference proteome</keyword>
<protein>
    <recommendedName>
        <fullName evidence="18">Phospholipid-transporting ATPase</fullName>
        <ecNumber evidence="18">7.6.2.1</ecNumber>
    </recommendedName>
</protein>
<feature type="binding site" evidence="16">
    <location>
        <position position="1170"/>
    </location>
    <ligand>
        <name>ATP</name>
        <dbReference type="ChEBI" id="CHEBI:30616"/>
    </ligand>
</feature>
<feature type="binding site" evidence="17">
    <location>
        <position position="1190"/>
    </location>
    <ligand>
        <name>Mg(2+)</name>
        <dbReference type="ChEBI" id="CHEBI:18420"/>
    </ligand>
</feature>
<comment type="cofactor">
    <cofactor evidence="17">
        <name>Mg(2+)</name>
        <dbReference type="ChEBI" id="CHEBI:18420"/>
    </cofactor>
</comment>
<feature type="compositionally biased region" description="Polar residues" evidence="19">
    <location>
        <begin position="415"/>
        <end position="432"/>
    </location>
</feature>
<comment type="caution">
    <text evidence="23">The sequence shown here is derived from an EMBL/GenBank/DDBJ whole genome shotgun (WGS) entry which is preliminary data.</text>
</comment>
<evidence type="ECO:0000256" key="9">
    <source>
        <dbReference type="ARBA" id="ARBA00022842"/>
    </source>
</evidence>
<feature type="compositionally biased region" description="Basic residues" evidence="19">
    <location>
        <begin position="69"/>
        <end position="79"/>
    </location>
</feature>